<protein>
    <submittedName>
        <fullName evidence="1">Uncharacterized protein</fullName>
    </submittedName>
</protein>
<proteinExistence type="predicted"/>
<dbReference type="AlphaFoldDB" id="A0A1V5ML41"/>
<evidence type="ECO:0000313" key="1">
    <source>
        <dbReference type="EMBL" id="OPZ93640.1"/>
    </source>
</evidence>
<reference evidence="1" key="1">
    <citation type="submission" date="2017-02" db="EMBL/GenBank/DDBJ databases">
        <title>Delving into the versatile metabolic prowess of the omnipresent phylum Bacteroidetes.</title>
        <authorList>
            <person name="Nobu M.K."/>
            <person name="Mei R."/>
            <person name="Narihiro T."/>
            <person name="Kuroda K."/>
            <person name="Liu W.-T."/>
        </authorList>
    </citation>
    <scope>NUCLEOTIDE SEQUENCE</scope>
    <source>
        <strain evidence="1">ADurb.Bin417</strain>
    </source>
</reference>
<organism evidence="1">
    <name type="scientific">candidate division TA06 bacterium ADurb.Bin417</name>
    <dbReference type="NCBI Taxonomy" id="1852828"/>
    <lineage>
        <taxon>Bacteria</taxon>
        <taxon>Bacteria division TA06</taxon>
    </lineage>
</organism>
<comment type="caution">
    <text evidence="1">The sequence shown here is derived from an EMBL/GenBank/DDBJ whole genome shotgun (WGS) entry which is preliminary data.</text>
</comment>
<sequence length="270" mass="31320">MTEKKPVFPKRREQKLLYDLTELKLWYVFDLVAAGRLDFEAALLSQTTFYGLLPWFLSPPEKDTPQADQPLWRALVERLRPIHAAHAADRRAAAFCREAAAVVFPLALAADIRHRMTNREEWFGCFRYDYTPENRLLRLHFKNAYVPDSPFADPARLFRTLAEMIRDLEARGYAPESVTCGSWIHHLRPFQALFPASYLASLTPTSPDSKTGDGWWGQFTSRQGTLHRRRAKILKREGRFEFDRLSGRCPYRDYREHIMAHLHLKDGAGG</sequence>
<accession>A0A1V5ML41</accession>
<dbReference type="EMBL" id="MWAK01000014">
    <property type="protein sequence ID" value="OPZ93640.1"/>
    <property type="molecule type" value="Genomic_DNA"/>
</dbReference>
<gene>
    <name evidence="1" type="ORF">BWY73_00208</name>
</gene>
<name>A0A1V5ML41_UNCT6</name>
<dbReference type="Proteomes" id="UP000485484">
    <property type="component" value="Unassembled WGS sequence"/>
</dbReference>